<dbReference type="EMBL" id="CP017686">
    <property type="protein sequence ID" value="AYQ54852.1"/>
    <property type="molecule type" value="Genomic_DNA"/>
</dbReference>
<dbReference type="AlphaFoldDB" id="A0A3G3IH45"/>
<dbReference type="GeneID" id="41321482"/>
<accession>A0A3G3IH45</accession>
<name>A0A3G3IH45_9ARCH</name>
<evidence type="ECO:0000313" key="3">
    <source>
        <dbReference type="Proteomes" id="UP000273278"/>
    </source>
</evidence>
<sequence length="355" mass="42958">MAKYDYSRFKDPDWSDDWVYQKPKPYTYNPDKEPNETTEEEKEYVGWPDPQIACDKEYWGIHEVKGGRLEIDVRRFEYACYRCGDHDPYFPEALRKKGPHYIASKVHRHDYTFNYLMDSIRNLKEDWNYEYKPLFNKVFSPKDAEDNYRTNTMMMFGDSEMFDSVELGSKWAYFNRMNTYYRIQAELYYTFLTKVIIEIHRIILRAMTMQLYQNTEYSVFDLKTYCNGAGVDFYHLKNWKVYLKYNDIYNFLKHNSIQAYEKLKKFNSKCLIETDQKYENGMFAMDWLNSKEINIDELLSDIVPFLQDFCKKVLGEDLKQAEWDYDDYFIETQKELEDPMEHFGIYGACGMSPWD</sequence>
<dbReference type="RefSeq" id="WP_048097765.1">
    <property type="nucleotide sequence ID" value="NZ_CP017686.1"/>
</dbReference>
<gene>
    <name evidence="2" type="ORF">BKD89_03400</name>
</gene>
<dbReference type="Proteomes" id="UP000273278">
    <property type="component" value="Chromosome"/>
</dbReference>
<feature type="region of interest" description="Disordered" evidence="1">
    <location>
        <begin position="1"/>
        <end position="44"/>
    </location>
</feature>
<evidence type="ECO:0000313" key="2">
    <source>
        <dbReference type="EMBL" id="AYQ54852.1"/>
    </source>
</evidence>
<feature type="compositionally biased region" description="Basic and acidic residues" evidence="1">
    <location>
        <begin position="1"/>
        <end position="13"/>
    </location>
</feature>
<evidence type="ECO:0000256" key="1">
    <source>
        <dbReference type="SAM" id="MobiDB-lite"/>
    </source>
</evidence>
<protein>
    <submittedName>
        <fullName evidence="2">Uncharacterized protein</fullName>
    </submittedName>
</protein>
<organism evidence="2 3">
    <name type="scientific">Methanomethylophilus alvi</name>
    <dbReference type="NCBI Taxonomy" id="1291540"/>
    <lineage>
        <taxon>Archaea</taxon>
        <taxon>Methanobacteriati</taxon>
        <taxon>Thermoplasmatota</taxon>
        <taxon>Thermoplasmata</taxon>
        <taxon>Methanomassiliicoccales</taxon>
        <taxon>Methanomethylophilaceae</taxon>
        <taxon>Methanomethylophilus</taxon>
    </lineage>
</organism>
<proteinExistence type="predicted"/>
<reference evidence="2 3" key="1">
    <citation type="submission" date="2016-10" db="EMBL/GenBank/DDBJ databases">
        <title>Complete genome of the TMA-utilizing, human hosted archaeon Methanomethylophilus alvus Gen. nov, sp. nov., strain Mx-05, derived from a pure culture.</title>
        <authorList>
            <person name="Brugere J.-F."/>
            <person name="Ben Hania W."/>
            <person name="Chaudhary P.P."/>
            <person name="Gaci N."/>
            <person name="Borrel G."/>
            <person name="Cao Van Tuat L."/>
            <person name="Fardeau M.-L."/>
            <person name="Harris H.M.B."/>
            <person name="O'Toole P.W."/>
            <person name="Ollivier B."/>
        </authorList>
    </citation>
    <scope>NUCLEOTIDE SEQUENCE [LARGE SCALE GENOMIC DNA]</scope>
    <source>
        <strain evidence="2 3">Mx-05</strain>
    </source>
</reference>